<dbReference type="OrthoDB" id="9777345at2"/>
<evidence type="ECO:0000313" key="3">
    <source>
        <dbReference type="Proteomes" id="UP000315010"/>
    </source>
</evidence>
<feature type="signal peptide" evidence="1">
    <location>
        <begin position="1"/>
        <end position="22"/>
    </location>
</feature>
<gene>
    <name evidence="2" type="ORF">CA13_58180</name>
</gene>
<organism evidence="2 3">
    <name type="scientific">Novipirellula herctigrandis</name>
    <dbReference type="NCBI Taxonomy" id="2527986"/>
    <lineage>
        <taxon>Bacteria</taxon>
        <taxon>Pseudomonadati</taxon>
        <taxon>Planctomycetota</taxon>
        <taxon>Planctomycetia</taxon>
        <taxon>Pirellulales</taxon>
        <taxon>Pirellulaceae</taxon>
        <taxon>Novipirellula</taxon>
    </lineage>
</organism>
<dbReference type="AlphaFoldDB" id="A0A5C5ZBV8"/>
<keyword evidence="3" id="KW-1185">Reference proteome</keyword>
<name>A0A5C5ZBV8_9BACT</name>
<dbReference type="Proteomes" id="UP000315010">
    <property type="component" value="Unassembled WGS sequence"/>
</dbReference>
<reference evidence="2 3" key="1">
    <citation type="submission" date="2019-02" db="EMBL/GenBank/DDBJ databases">
        <title>Deep-cultivation of Planctomycetes and their phenomic and genomic characterization uncovers novel biology.</title>
        <authorList>
            <person name="Wiegand S."/>
            <person name="Jogler M."/>
            <person name="Boedeker C."/>
            <person name="Pinto D."/>
            <person name="Vollmers J."/>
            <person name="Rivas-Marin E."/>
            <person name="Kohn T."/>
            <person name="Peeters S.H."/>
            <person name="Heuer A."/>
            <person name="Rast P."/>
            <person name="Oberbeckmann S."/>
            <person name="Bunk B."/>
            <person name="Jeske O."/>
            <person name="Meyerdierks A."/>
            <person name="Storesund J.E."/>
            <person name="Kallscheuer N."/>
            <person name="Luecker S."/>
            <person name="Lage O.M."/>
            <person name="Pohl T."/>
            <person name="Merkel B.J."/>
            <person name="Hornburger P."/>
            <person name="Mueller R.-W."/>
            <person name="Bruemmer F."/>
            <person name="Labrenz M."/>
            <person name="Spormann A.M."/>
            <person name="Op Den Camp H."/>
            <person name="Overmann J."/>
            <person name="Amann R."/>
            <person name="Jetten M.S.M."/>
            <person name="Mascher T."/>
            <person name="Medema M.H."/>
            <person name="Devos D.P."/>
            <person name="Kaster A.-K."/>
            <person name="Ovreas L."/>
            <person name="Rohde M."/>
            <person name="Galperin M.Y."/>
            <person name="Jogler C."/>
        </authorList>
    </citation>
    <scope>NUCLEOTIDE SEQUENCE [LARGE SCALE GENOMIC DNA]</scope>
    <source>
        <strain evidence="2 3">CA13</strain>
    </source>
</reference>
<proteinExistence type="predicted"/>
<evidence type="ECO:0000256" key="1">
    <source>
        <dbReference type="SAM" id="SignalP"/>
    </source>
</evidence>
<feature type="chain" id="PRO_5022737605" evidence="1">
    <location>
        <begin position="23"/>
        <end position="347"/>
    </location>
</feature>
<accession>A0A5C5ZBV8</accession>
<protein>
    <submittedName>
        <fullName evidence="2">Uncharacterized protein</fullName>
    </submittedName>
</protein>
<keyword evidence="1" id="KW-0732">Signal</keyword>
<dbReference type="RefSeq" id="WP_146402015.1">
    <property type="nucleotide sequence ID" value="NZ_SJPJ01000001.1"/>
</dbReference>
<sequence length="347" mass="38549" precursor="true">MKKYILAIIPALAISTTGVLPAFCGKPDENVDAAASKPVTEENYVIAESDWYFAGVQKKAGVNTWMHDDPVSKNNQQVIRSNRDVVYSIAIVDVSEGATFTVPPSDEFQLIHIIDEAHLFHQVLLNGESLEVTAADIEGEYVYLLARTKATEDLKDTKARQTALEFKARASRPYPSKGYDEKEVIAFREMLVGRVNAGEETLEGHNAFGKTLKDVDPHNYLYAAAYGWGGLPMTTAQYVPMQVKSDQPQKWTIPKPDLKWSEKGFLSATFYGADGWIKEDDFYIPHDDMKDEGDYYSFTTNAKKGPGNATVEKGGNFVIRMYLPKDADAVKKTVDIISAIEGVPTEQ</sequence>
<comment type="caution">
    <text evidence="2">The sequence shown here is derived from an EMBL/GenBank/DDBJ whole genome shotgun (WGS) entry which is preliminary data.</text>
</comment>
<dbReference type="SUPFAM" id="SSF160935">
    <property type="entry name" value="VPA0735-like"/>
    <property type="match status" value="1"/>
</dbReference>
<evidence type="ECO:0000313" key="2">
    <source>
        <dbReference type="EMBL" id="TWT84341.1"/>
    </source>
</evidence>
<dbReference type="EMBL" id="SJPJ01000001">
    <property type="protein sequence ID" value="TWT84341.1"/>
    <property type="molecule type" value="Genomic_DNA"/>
</dbReference>